<evidence type="ECO:0000313" key="6">
    <source>
        <dbReference type="Proteomes" id="UP000219042"/>
    </source>
</evidence>
<dbReference type="InterPro" id="IPR032687">
    <property type="entry name" value="AraC-type_N"/>
</dbReference>
<dbReference type="OrthoDB" id="5582699at2"/>
<sequence length="347" mass="40245">MNFDNHILTRPIMPIHLPSVFINMCLSRGYQIEHLLKNTGLELQDFSNLQNKLNLQQIEIMINNAFMISNDVTLSIAYSQYIRLSHLGSLGIAILNAPTLKHIISTIIKYSCLIDPAIFLDNRIIKNNLHLFFGEKFFSTKNHPYSHEALCLSIIKLLELVIEDKLPQLKIYMNTPKPFYADKFKFLNSPIYWECPQSKIVFNVHILDKPLPGANSLAFLKAIDACEYEYNLQLKNDDAWLLKLKSIILKNIQNTLTAEKISNSLNLSRRTFFRKLEKYNLSYEQLIASTKSELAIKNLINEKGEIKKVADYLGYSDISSFSKAFKRWYGITPKQWYIKYQSGEYLI</sequence>
<dbReference type="PANTHER" id="PTHR47894:SF1">
    <property type="entry name" value="HTH-TYPE TRANSCRIPTIONAL REGULATOR VQSM"/>
    <property type="match status" value="1"/>
</dbReference>
<dbReference type="Pfam" id="PF12625">
    <property type="entry name" value="Arabinose_bd"/>
    <property type="match status" value="1"/>
</dbReference>
<name>A0A240ECP7_9GAMM</name>
<dbReference type="GO" id="GO:0003700">
    <property type="term" value="F:DNA-binding transcription factor activity"/>
    <property type="evidence" value="ECO:0007669"/>
    <property type="project" value="InterPro"/>
</dbReference>
<dbReference type="Gene3D" id="1.10.10.60">
    <property type="entry name" value="Homeodomain-like"/>
    <property type="match status" value="1"/>
</dbReference>
<evidence type="ECO:0000256" key="1">
    <source>
        <dbReference type="ARBA" id="ARBA00023015"/>
    </source>
</evidence>
<dbReference type="PANTHER" id="PTHR47894">
    <property type="entry name" value="HTH-TYPE TRANSCRIPTIONAL REGULATOR GADX"/>
    <property type="match status" value="1"/>
</dbReference>
<gene>
    <name evidence="5" type="ORF">SAMN05421731_11243</name>
</gene>
<feature type="domain" description="HTH araC/xylS-type" evidence="4">
    <location>
        <begin position="242"/>
        <end position="339"/>
    </location>
</feature>
<protein>
    <submittedName>
        <fullName evidence="5">AraC-type DNA-binding protein</fullName>
    </submittedName>
</protein>
<accession>A0A240ECP7</accession>
<dbReference type="Pfam" id="PF12833">
    <property type="entry name" value="HTH_18"/>
    <property type="match status" value="1"/>
</dbReference>
<organism evidence="5 6">
    <name type="scientific">Acinetobacter puyangensis</name>
    <dbReference type="NCBI Taxonomy" id="1096779"/>
    <lineage>
        <taxon>Bacteria</taxon>
        <taxon>Pseudomonadati</taxon>
        <taxon>Pseudomonadota</taxon>
        <taxon>Gammaproteobacteria</taxon>
        <taxon>Moraxellales</taxon>
        <taxon>Moraxellaceae</taxon>
        <taxon>Acinetobacter</taxon>
    </lineage>
</organism>
<dbReference type="RefSeq" id="WP_097080214.1">
    <property type="nucleotide sequence ID" value="NZ_BAABHT010000026.1"/>
</dbReference>
<dbReference type="InterPro" id="IPR020449">
    <property type="entry name" value="Tscrpt_reg_AraC-type_HTH"/>
</dbReference>
<dbReference type="InterPro" id="IPR018060">
    <property type="entry name" value="HTH_AraC"/>
</dbReference>
<keyword evidence="3" id="KW-0804">Transcription</keyword>
<dbReference type="SUPFAM" id="SSF46689">
    <property type="entry name" value="Homeodomain-like"/>
    <property type="match status" value="1"/>
</dbReference>
<dbReference type="AlphaFoldDB" id="A0A240ECP7"/>
<dbReference type="EMBL" id="OANT01000012">
    <property type="protein sequence ID" value="SNX46474.1"/>
    <property type="molecule type" value="Genomic_DNA"/>
</dbReference>
<dbReference type="GO" id="GO:0000976">
    <property type="term" value="F:transcription cis-regulatory region binding"/>
    <property type="evidence" value="ECO:0007669"/>
    <property type="project" value="TreeGrafter"/>
</dbReference>
<keyword evidence="1" id="KW-0805">Transcription regulation</keyword>
<keyword evidence="2 5" id="KW-0238">DNA-binding</keyword>
<dbReference type="PRINTS" id="PR00032">
    <property type="entry name" value="HTHARAC"/>
</dbReference>
<dbReference type="InterPro" id="IPR009057">
    <property type="entry name" value="Homeodomain-like_sf"/>
</dbReference>
<keyword evidence="6" id="KW-1185">Reference proteome</keyword>
<dbReference type="Proteomes" id="UP000219042">
    <property type="component" value="Unassembled WGS sequence"/>
</dbReference>
<evidence type="ECO:0000256" key="2">
    <source>
        <dbReference type="ARBA" id="ARBA00023125"/>
    </source>
</evidence>
<evidence type="ECO:0000259" key="4">
    <source>
        <dbReference type="PROSITE" id="PS01124"/>
    </source>
</evidence>
<evidence type="ECO:0000256" key="3">
    <source>
        <dbReference type="ARBA" id="ARBA00023163"/>
    </source>
</evidence>
<evidence type="ECO:0000313" key="5">
    <source>
        <dbReference type="EMBL" id="SNX46474.1"/>
    </source>
</evidence>
<dbReference type="PROSITE" id="PS01124">
    <property type="entry name" value="HTH_ARAC_FAMILY_2"/>
    <property type="match status" value="1"/>
</dbReference>
<reference evidence="6" key="1">
    <citation type="submission" date="2016-09" db="EMBL/GenBank/DDBJ databases">
        <authorList>
            <person name="Varghese N."/>
            <person name="Submissions S."/>
        </authorList>
    </citation>
    <scope>NUCLEOTIDE SEQUENCE [LARGE SCALE GENOMIC DNA]</scope>
    <source>
        <strain evidence="6">ANC 4466</strain>
    </source>
</reference>
<proteinExistence type="predicted"/>
<dbReference type="GO" id="GO:0005829">
    <property type="term" value="C:cytosol"/>
    <property type="evidence" value="ECO:0007669"/>
    <property type="project" value="TreeGrafter"/>
</dbReference>
<dbReference type="SMART" id="SM00342">
    <property type="entry name" value="HTH_ARAC"/>
    <property type="match status" value="1"/>
</dbReference>